<dbReference type="Proteomes" id="UP001501747">
    <property type="component" value="Unassembled WGS sequence"/>
</dbReference>
<dbReference type="SUPFAM" id="SSF46894">
    <property type="entry name" value="C-terminal effector domain of the bipartite response regulators"/>
    <property type="match status" value="1"/>
</dbReference>
<dbReference type="EMBL" id="BAABAL010000018">
    <property type="protein sequence ID" value="GAA4021225.1"/>
    <property type="molecule type" value="Genomic_DNA"/>
</dbReference>
<dbReference type="InterPro" id="IPR013656">
    <property type="entry name" value="PAS_4"/>
</dbReference>
<reference evidence="6" key="1">
    <citation type="journal article" date="2019" name="Int. J. Syst. Evol. Microbiol.">
        <title>The Global Catalogue of Microorganisms (GCM) 10K type strain sequencing project: providing services to taxonomists for standard genome sequencing and annotation.</title>
        <authorList>
            <consortium name="The Broad Institute Genomics Platform"/>
            <consortium name="The Broad Institute Genome Sequencing Center for Infectious Disease"/>
            <person name="Wu L."/>
            <person name="Ma J."/>
        </authorList>
    </citation>
    <scope>NUCLEOTIDE SEQUENCE [LARGE SCALE GENOMIC DNA]</scope>
    <source>
        <strain evidence="6">JCM 17342</strain>
    </source>
</reference>
<feature type="domain" description="HTH luxR-type" evidence="4">
    <location>
        <begin position="156"/>
        <end position="221"/>
    </location>
</feature>
<dbReference type="InterPro" id="IPR016032">
    <property type="entry name" value="Sig_transdc_resp-reg_C-effctor"/>
</dbReference>
<dbReference type="SMART" id="SM00421">
    <property type="entry name" value="HTH_LUXR"/>
    <property type="match status" value="1"/>
</dbReference>
<protein>
    <recommendedName>
        <fullName evidence="4">HTH luxR-type domain-containing protein</fullName>
    </recommendedName>
</protein>
<organism evidence="5 6">
    <name type="scientific">Allokutzneria multivorans</name>
    <dbReference type="NCBI Taxonomy" id="1142134"/>
    <lineage>
        <taxon>Bacteria</taxon>
        <taxon>Bacillati</taxon>
        <taxon>Actinomycetota</taxon>
        <taxon>Actinomycetes</taxon>
        <taxon>Pseudonocardiales</taxon>
        <taxon>Pseudonocardiaceae</taxon>
        <taxon>Allokutzneria</taxon>
    </lineage>
</organism>
<keyword evidence="2" id="KW-0238">DNA-binding</keyword>
<evidence type="ECO:0000259" key="4">
    <source>
        <dbReference type="PROSITE" id="PS50043"/>
    </source>
</evidence>
<evidence type="ECO:0000256" key="1">
    <source>
        <dbReference type="ARBA" id="ARBA00023015"/>
    </source>
</evidence>
<dbReference type="InterPro" id="IPR039420">
    <property type="entry name" value="WalR-like"/>
</dbReference>
<keyword evidence="3" id="KW-0804">Transcription</keyword>
<evidence type="ECO:0000256" key="3">
    <source>
        <dbReference type="ARBA" id="ARBA00023163"/>
    </source>
</evidence>
<sequence length="238" mass="26376">MTVMARDIAGEGIGRVPAELPKRWSPAPLSRQVDLYKPLFERSGMCMANLDPELRVRDANADFFRQFGRRSATVHGRRFQDFLHPSVESNLRRQLSRLVDGQRTSFGDRMVAMRPDGTVFTGELTGIAAHAPDGRVGAVVVVVRPETDDQRDARPPVDQAKILTDLDARILEGVAAGVSAVEMASRLYLSRQGVEYHVSTMFRKLGVSNRPALVSKAYSMGILSVGCWPPRVLPEYVK</sequence>
<dbReference type="PANTHER" id="PTHR43214:SF24">
    <property type="entry name" value="TRANSCRIPTIONAL REGULATORY PROTEIN NARL-RELATED"/>
    <property type="match status" value="1"/>
</dbReference>
<keyword evidence="6" id="KW-1185">Reference proteome</keyword>
<dbReference type="CDD" id="cd06170">
    <property type="entry name" value="LuxR_C_like"/>
    <property type="match status" value="1"/>
</dbReference>
<dbReference type="Gene3D" id="1.10.10.10">
    <property type="entry name" value="Winged helix-like DNA-binding domain superfamily/Winged helix DNA-binding domain"/>
    <property type="match status" value="1"/>
</dbReference>
<dbReference type="InterPro" id="IPR000792">
    <property type="entry name" value="Tscrpt_reg_LuxR_C"/>
</dbReference>
<dbReference type="PANTHER" id="PTHR43214">
    <property type="entry name" value="TWO-COMPONENT RESPONSE REGULATOR"/>
    <property type="match status" value="1"/>
</dbReference>
<gene>
    <name evidence="5" type="ORF">GCM10022247_51760</name>
</gene>
<evidence type="ECO:0000313" key="5">
    <source>
        <dbReference type="EMBL" id="GAA4021225.1"/>
    </source>
</evidence>
<comment type="caution">
    <text evidence="5">The sequence shown here is derived from an EMBL/GenBank/DDBJ whole genome shotgun (WGS) entry which is preliminary data.</text>
</comment>
<dbReference type="NCBIfam" id="TIGR00229">
    <property type="entry name" value="sensory_box"/>
    <property type="match status" value="1"/>
</dbReference>
<dbReference type="Pfam" id="PF08448">
    <property type="entry name" value="PAS_4"/>
    <property type="match status" value="1"/>
</dbReference>
<proteinExistence type="predicted"/>
<dbReference type="PROSITE" id="PS50043">
    <property type="entry name" value="HTH_LUXR_2"/>
    <property type="match status" value="1"/>
</dbReference>
<keyword evidence="1" id="KW-0805">Transcription regulation</keyword>
<dbReference type="CDD" id="cd00130">
    <property type="entry name" value="PAS"/>
    <property type="match status" value="1"/>
</dbReference>
<dbReference type="Pfam" id="PF00196">
    <property type="entry name" value="GerE"/>
    <property type="match status" value="1"/>
</dbReference>
<dbReference type="SUPFAM" id="SSF55785">
    <property type="entry name" value="PYP-like sensor domain (PAS domain)"/>
    <property type="match status" value="1"/>
</dbReference>
<dbReference type="Gene3D" id="3.30.450.20">
    <property type="entry name" value="PAS domain"/>
    <property type="match status" value="1"/>
</dbReference>
<dbReference type="InterPro" id="IPR000014">
    <property type="entry name" value="PAS"/>
</dbReference>
<evidence type="ECO:0000256" key="2">
    <source>
        <dbReference type="ARBA" id="ARBA00023125"/>
    </source>
</evidence>
<dbReference type="InterPro" id="IPR035965">
    <property type="entry name" value="PAS-like_dom_sf"/>
</dbReference>
<accession>A0ABP7T545</accession>
<name>A0ABP7T545_9PSEU</name>
<evidence type="ECO:0000313" key="6">
    <source>
        <dbReference type="Proteomes" id="UP001501747"/>
    </source>
</evidence>
<dbReference type="InterPro" id="IPR036388">
    <property type="entry name" value="WH-like_DNA-bd_sf"/>
</dbReference>